<feature type="transmembrane region" description="Helical" evidence="1">
    <location>
        <begin position="22"/>
        <end position="40"/>
    </location>
</feature>
<comment type="caution">
    <text evidence="2">The sequence shown here is derived from an EMBL/GenBank/DDBJ whole genome shotgun (WGS) entry which is preliminary data.</text>
</comment>
<evidence type="ECO:0000256" key="1">
    <source>
        <dbReference type="SAM" id="Phobius"/>
    </source>
</evidence>
<keyword evidence="1" id="KW-1133">Transmembrane helix</keyword>
<evidence type="ECO:0000313" key="3">
    <source>
        <dbReference type="Proteomes" id="UP000886749"/>
    </source>
</evidence>
<dbReference type="EMBL" id="DVGY01000171">
    <property type="protein sequence ID" value="HIR41657.1"/>
    <property type="molecule type" value="Genomic_DNA"/>
</dbReference>
<protein>
    <submittedName>
        <fullName evidence="2">Uncharacterized protein</fullName>
    </submittedName>
</protein>
<organism evidence="2 3">
    <name type="scientific">Candidatus Egerieicola pullicola</name>
    <dbReference type="NCBI Taxonomy" id="2840775"/>
    <lineage>
        <taxon>Bacteria</taxon>
        <taxon>Bacillati</taxon>
        <taxon>Bacillota</taxon>
        <taxon>Clostridia</taxon>
        <taxon>Eubacteriales</taxon>
        <taxon>Oscillospiraceae</taxon>
        <taxon>Oscillospiraceae incertae sedis</taxon>
        <taxon>Candidatus Egerieicola</taxon>
    </lineage>
</organism>
<keyword evidence="1" id="KW-0812">Transmembrane</keyword>
<dbReference type="Proteomes" id="UP000886749">
    <property type="component" value="Unassembled WGS sequence"/>
</dbReference>
<evidence type="ECO:0000313" key="2">
    <source>
        <dbReference type="EMBL" id="HIR41657.1"/>
    </source>
</evidence>
<reference evidence="2" key="1">
    <citation type="submission" date="2020-10" db="EMBL/GenBank/DDBJ databases">
        <authorList>
            <person name="Gilroy R."/>
        </authorList>
    </citation>
    <scope>NUCLEOTIDE SEQUENCE</scope>
    <source>
        <strain evidence="2">CHK184-25365</strain>
    </source>
</reference>
<reference evidence="2" key="2">
    <citation type="journal article" date="2021" name="PeerJ">
        <title>Extensive microbial diversity within the chicken gut microbiome revealed by metagenomics and culture.</title>
        <authorList>
            <person name="Gilroy R."/>
            <person name="Ravi A."/>
            <person name="Getino M."/>
            <person name="Pursley I."/>
            <person name="Horton D.L."/>
            <person name="Alikhan N.F."/>
            <person name="Baker D."/>
            <person name="Gharbi K."/>
            <person name="Hall N."/>
            <person name="Watson M."/>
            <person name="Adriaenssens E.M."/>
            <person name="Foster-Nyarko E."/>
            <person name="Jarju S."/>
            <person name="Secka A."/>
            <person name="Antonio M."/>
            <person name="Oren A."/>
            <person name="Chaudhuri R.R."/>
            <person name="La Ragione R."/>
            <person name="Hildebrand F."/>
            <person name="Pallen M.J."/>
        </authorList>
    </citation>
    <scope>NUCLEOTIDE SEQUENCE</scope>
    <source>
        <strain evidence="2">CHK184-25365</strain>
    </source>
</reference>
<accession>A0A9D1DCU6</accession>
<name>A0A9D1DCU6_9FIRM</name>
<gene>
    <name evidence="2" type="ORF">IAB36_07510</name>
</gene>
<proteinExistence type="predicted"/>
<feature type="transmembrane region" description="Helical" evidence="1">
    <location>
        <begin position="78"/>
        <end position="103"/>
    </location>
</feature>
<keyword evidence="1" id="KW-0472">Membrane</keyword>
<feature type="non-terminal residue" evidence="2">
    <location>
        <position position="1"/>
    </location>
</feature>
<sequence length="104" mass="11793">YMIVGVALGGGDSRVITRFGDMVGDILLFGGMVYVICRIIHNKRLLKHREEMKEQQRQELDERNCYLHEKSGGVVMDVLLIALMAATMTAAYFNTVVFTLLFFC</sequence>
<dbReference type="AlphaFoldDB" id="A0A9D1DCU6"/>